<evidence type="ECO:0000313" key="2">
    <source>
        <dbReference type="EMBL" id="MDY0885384.1"/>
    </source>
</evidence>
<feature type="domain" description="Calcineurin-like phosphoesterase" evidence="1">
    <location>
        <begin position="1"/>
        <end position="234"/>
    </location>
</feature>
<dbReference type="RefSeq" id="WP_320510456.1">
    <property type="nucleotide sequence ID" value="NZ_JAXCLW010000009.1"/>
</dbReference>
<dbReference type="PANTHER" id="PTHR37844">
    <property type="entry name" value="SER/THR PROTEIN PHOSPHATASE SUPERFAMILY (AFU_ORTHOLOGUE AFUA_1G14840)"/>
    <property type="match status" value="1"/>
</dbReference>
<gene>
    <name evidence="2" type="ORF">SMD27_21255</name>
</gene>
<dbReference type="Proteomes" id="UP001279642">
    <property type="component" value="Unassembled WGS sequence"/>
</dbReference>
<organism evidence="2 3">
    <name type="scientific">Dongia soli</name>
    <dbReference type="NCBI Taxonomy" id="600628"/>
    <lineage>
        <taxon>Bacteria</taxon>
        <taxon>Pseudomonadati</taxon>
        <taxon>Pseudomonadota</taxon>
        <taxon>Alphaproteobacteria</taxon>
        <taxon>Rhodospirillales</taxon>
        <taxon>Dongiaceae</taxon>
        <taxon>Dongia</taxon>
    </lineage>
</organism>
<dbReference type="EMBL" id="JAXCLW010000009">
    <property type="protein sequence ID" value="MDY0885384.1"/>
    <property type="molecule type" value="Genomic_DNA"/>
</dbReference>
<dbReference type="InterPro" id="IPR029052">
    <property type="entry name" value="Metallo-depent_PP-like"/>
</dbReference>
<reference evidence="2 3" key="1">
    <citation type="journal article" date="2016" name="Antonie Van Leeuwenhoek">
        <title>Dongia soli sp. nov., isolated from soil from Dokdo, Korea.</title>
        <authorList>
            <person name="Kim D.U."/>
            <person name="Lee H."/>
            <person name="Kim H."/>
            <person name="Kim S.G."/>
            <person name="Ka J.O."/>
        </authorList>
    </citation>
    <scope>NUCLEOTIDE SEQUENCE [LARGE SCALE GENOMIC DNA]</scope>
    <source>
        <strain evidence="2 3">D78</strain>
    </source>
</reference>
<evidence type="ECO:0000259" key="1">
    <source>
        <dbReference type="Pfam" id="PF00149"/>
    </source>
</evidence>
<sequence length="269" mass="30382">MRVHVYSDLHLEFAPILFPQDVTSGRLAELVILAGNIHTKRRSVGWAAKTFDQAVVLVGGNHEPYGDSLYAAIAASRLAAARTNRRTTPVYFLEREVCDFKNIDGLNVRIIGATLWTNFLLFGPEQMSTEMARAWQNMNDYTRIKVQNREVAEKIRLTPHDTLRFHVAARTFIEGELSKLYDGLTIVVTHHAPSAKSLSTDQARDPSSSAYASSLETLIEDFQPHLWVHGHIHTSSDYRIGRTRIVCNPRGYHPNYLNPDFDPSLVVEI</sequence>
<dbReference type="Gene3D" id="3.60.21.10">
    <property type="match status" value="1"/>
</dbReference>
<evidence type="ECO:0000313" key="3">
    <source>
        <dbReference type="Proteomes" id="UP001279642"/>
    </source>
</evidence>
<dbReference type="Pfam" id="PF00149">
    <property type="entry name" value="Metallophos"/>
    <property type="match status" value="1"/>
</dbReference>
<protein>
    <submittedName>
        <fullName evidence="2">Metallophosphoesterase</fullName>
    </submittedName>
</protein>
<proteinExistence type="predicted"/>
<dbReference type="SUPFAM" id="SSF56300">
    <property type="entry name" value="Metallo-dependent phosphatases"/>
    <property type="match status" value="1"/>
</dbReference>
<dbReference type="InterPro" id="IPR004843">
    <property type="entry name" value="Calcineurin-like_PHP"/>
</dbReference>
<comment type="caution">
    <text evidence="2">The sequence shown here is derived from an EMBL/GenBank/DDBJ whole genome shotgun (WGS) entry which is preliminary data.</text>
</comment>
<keyword evidence="3" id="KW-1185">Reference proteome</keyword>
<accession>A0ABU5EHP0</accession>
<dbReference type="PANTHER" id="PTHR37844:SF2">
    <property type="entry name" value="SER_THR PROTEIN PHOSPHATASE SUPERFAMILY (AFU_ORTHOLOGUE AFUA_1G14840)"/>
    <property type="match status" value="1"/>
</dbReference>
<name>A0ABU5EHP0_9PROT</name>